<evidence type="ECO:0000313" key="12">
    <source>
        <dbReference type="Proteomes" id="UP000238205"/>
    </source>
</evidence>
<sequence length="427" mass="49023">MAFKQEPTLSQNQKQSYIPHLVQNVQLLQLNRLELSAFLNNLIVGNPLLDLPESENRLIQRAIKNSASVIEETATSTQSLYEYLKEQVELLYRPTYLRELIFWWINQLDHKGYVTKDIDEAVKETGATSVQVLDALTLLQQLDPPGIGARGLQECLMLQTERITFSPPIAYIILEENFERLTERKWKQLAEIYTVTEKEVRAVLDFVQTLSPHPADAFQPSYTPFILPELSITFEDGEMTVKETKYKTPLLSFNTAYYTELKEHKNKTIDQYIAEKKKEYENLQAGLEKRKETILRVGAAIAKHQYAFFVDNQNGLVSLQLNDLANELQLNESTISRAVRDSYVQTNTGTYELKSFLSRRSADGSSQDKVERHLVSLIEQENKAKPLSDQLLADELKEEGLTLSRRGVTKYRQKLNIPSSTQRKTVD</sequence>
<keyword evidence="4" id="KW-0548">Nucleotidyltransferase</keyword>
<evidence type="ECO:0000313" key="11">
    <source>
        <dbReference type="EMBL" id="PRY83036.1"/>
    </source>
</evidence>
<evidence type="ECO:0000256" key="2">
    <source>
        <dbReference type="ARBA" id="ARBA00022478"/>
    </source>
</evidence>
<dbReference type="EMBL" id="PVTO01000007">
    <property type="protein sequence ID" value="PRY83036.1"/>
    <property type="molecule type" value="Genomic_DNA"/>
</dbReference>
<dbReference type="PANTHER" id="PTHR32248">
    <property type="entry name" value="RNA POLYMERASE SIGMA-54 FACTOR"/>
    <property type="match status" value="1"/>
</dbReference>
<organism evidence="11 12">
    <name type="scientific">Alkalibacterium olivapovliticus</name>
    <dbReference type="NCBI Taxonomy" id="99907"/>
    <lineage>
        <taxon>Bacteria</taxon>
        <taxon>Bacillati</taxon>
        <taxon>Bacillota</taxon>
        <taxon>Bacilli</taxon>
        <taxon>Lactobacillales</taxon>
        <taxon>Carnobacteriaceae</taxon>
        <taxon>Alkalibacterium</taxon>
    </lineage>
</organism>
<keyword evidence="2" id="KW-0240">DNA-directed RNA polymerase</keyword>
<dbReference type="Gene3D" id="1.10.10.1330">
    <property type="entry name" value="RNA polymerase sigma-54 factor, core-binding domain"/>
    <property type="match status" value="1"/>
</dbReference>
<proteinExistence type="inferred from homology"/>
<dbReference type="PIRSF" id="PIRSF000774">
    <property type="entry name" value="RpoN"/>
    <property type="match status" value="1"/>
</dbReference>
<dbReference type="Pfam" id="PF04963">
    <property type="entry name" value="Sigma54_CBD"/>
    <property type="match status" value="1"/>
</dbReference>
<gene>
    <name evidence="11" type="ORF">CLV38_107112</name>
</gene>
<dbReference type="PROSITE" id="PS50044">
    <property type="entry name" value="SIGMA54_3"/>
    <property type="match status" value="1"/>
</dbReference>
<evidence type="ECO:0000256" key="6">
    <source>
        <dbReference type="ARBA" id="ARBA00023082"/>
    </source>
</evidence>
<dbReference type="GO" id="GO:0016987">
    <property type="term" value="F:sigma factor activity"/>
    <property type="evidence" value="ECO:0007669"/>
    <property type="project" value="UniProtKB-KW"/>
</dbReference>
<dbReference type="GO" id="GO:0001216">
    <property type="term" value="F:DNA-binding transcription activator activity"/>
    <property type="evidence" value="ECO:0007669"/>
    <property type="project" value="InterPro"/>
</dbReference>
<dbReference type="AlphaFoldDB" id="A0A2T0W8R7"/>
<dbReference type="PRINTS" id="PR00045">
    <property type="entry name" value="SIGMA54FCT"/>
</dbReference>
<evidence type="ECO:0000259" key="10">
    <source>
        <dbReference type="Pfam" id="PF04963"/>
    </source>
</evidence>
<keyword evidence="7" id="KW-0238">DNA-binding</keyword>
<dbReference type="Gene3D" id="1.10.10.60">
    <property type="entry name" value="Homeodomain-like"/>
    <property type="match status" value="1"/>
</dbReference>
<comment type="caution">
    <text evidence="11">The sequence shown here is derived from an EMBL/GenBank/DDBJ whole genome shotgun (WGS) entry which is preliminary data.</text>
</comment>
<protein>
    <submittedName>
        <fullName evidence="11">RNA polymerase sigma-54 factor</fullName>
    </submittedName>
</protein>
<evidence type="ECO:0000256" key="7">
    <source>
        <dbReference type="ARBA" id="ARBA00023125"/>
    </source>
</evidence>
<keyword evidence="8" id="KW-0804">Transcription</keyword>
<keyword evidence="12" id="KW-1185">Reference proteome</keyword>
<dbReference type="PANTHER" id="PTHR32248:SF4">
    <property type="entry name" value="RNA POLYMERASE SIGMA-54 FACTOR"/>
    <property type="match status" value="1"/>
</dbReference>
<dbReference type="InterPro" id="IPR007046">
    <property type="entry name" value="RNA_pol_sigma_54_core-bd"/>
</dbReference>
<comment type="similarity">
    <text evidence="1">Belongs to the sigma-54 factor family.</text>
</comment>
<evidence type="ECO:0000256" key="4">
    <source>
        <dbReference type="ARBA" id="ARBA00022695"/>
    </source>
</evidence>
<dbReference type="NCBIfam" id="TIGR02395">
    <property type="entry name" value="rpoN_sigma"/>
    <property type="match status" value="1"/>
</dbReference>
<name>A0A2T0W8R7_9LACT</name>
<feature type="domain" description="RNA polymerase sigma factor 54 core-binding" evidence="10">
    <location>
        <begin position="70"/>
        <end position="257"/>
    </location>
</feature>
<evidence type="ECO:0000256" key="8">
    <source>
        <dbReference type="ARBA" id="ARBA00023163"/>
    </source>
</evidence>
<dbReference type="InterPro" id="IPR038709">
    <property type="entry name" value="RpoN_core-bd_sf"/>
</dbReference>
<dbReference type="GO" id="GO:0003677">
    <property type="term" value="F:DNA binding"/>
    <property type="evidence" value="ECO:0007669"/>
    <property type="project" value="UniProtKB-KW"/>
</dbReference>
<keyword evidence="3" id="KW-0808">Transferase</keyword>
<evidence type="ECO:0000256" key="3">
    <source>
        <dbReference type="ARBA" id="ARBA00022679"/>
    </source>
</evidence>
<dbReference type="InterPro" id="IPR007634">
    <property type="entry name" value="RNA_pol_sigma_54_DNA-bd"/>
</dbReference>
<dbReference type="OrthoDB" id="9814402at2"/>
<dbReference type="GO" id="GO:0016779">
    <property type="term" value="F:nucleotidyltransferase activity"/>
    <property type="evidence" value="ECO:0007669"/>
    <property type="project" value="UniProtKB-KW"/>
</dbReference>
<dbReference type="GO" id="GO:0006352">
    <property type="term" value="P:DNA-templated transcription initiation"/>
    <property type="evidence" value="ECO:0007669"/>
    <property type="project" value="InterPro"/>
</dbReference>
<dbReference type="GO" id="GO:0000428">
    <property type="term" value="C:DNA-directed RNA polymerase complex"/>
    <property type="evidence" value="ECO:0007669"/>
    <property type="project" value="UniProtKB-KW"/>
</dbReference>
<dbReference type="RefSeq" id="WP_106192424.1">
    <property type="nucleotide sequence ID" value="NZ_PVTO01000007.1"/>
</dbReference>
<feature type="domain" description="RNA polymerase sigma factor 54 DNA-binding" evidence="9">
    <location>
        <begin position="271"/>
        <end position="424"/>
    </location>
</feature>
<evidence type="ECO:0000256" key="5">
    <source>
        <dbReference type="ARBA" id="ARBA00023015"/>
    </source>
</evidence>
<dbReference type="Proteomes" id="UP000238205">
    <property type="component" value="Unassembled WGS sequence"/>
</dbReference>
<accession>A0A2T0W8R7</accession>
<evidence type="ECO:0000256" key="1">
    <source>
        <dbReference type="ARBA" id="ARBA00008798"/>
    </source>
</evidence>
<dbReference type="Pfam" id="PF00309">
    <property type="entry name" value="Sigma54_AID"/>
    <property type="match status" value="1"/>
</dbReference>
<dbReference type="Pfam" id="PF04552">
    <property type="entry name" value="Sigma54_DBD"/>
    <property type="match status" value="1"/>
</dbReference>
<keyword evidence="6" id="KW-0731">Sigma factor</keyword>
<dbReference type="InterPro" id="IPR000394">
    <property type="entry name" value="RNA_pol_sigma_54"/>
</dbReference>
<keyword evidence="5" id="KW-0805">Transcription regulation</keyword>
<reference evidence="11 12" key="1">
    <citation type="submission" date="2018-03" db="EMBL/GenBank/DDBJ databases">
        <title>Genomic Encyclopedia of Archaeal and Bacterial Type Strains, Phase II (KMG-II): from individual species to whole genera.</title>
        <authorList>
            <person name="Goeker M."/>
        </authorList>
    </citation>
    <scope>NUCLEOTIDE SEQUENCE [LARGE SCALE GENOMIC DNA]</scope>
    <source>
        <strain evidence="11 12">DSM 13175</strain>
    </source>
</reference>
<evidence type="ECO:0000259" key="9">
    <source>
        <dbReference type="Pfam" id="PF04552"/>
    </source>
</evidence>